<dbReference type="Pfam" id="PF00057">
    <property type="entry name" value="Ldl_recept_a"/>
    <property type="match status" value="1"/>
</dbReference>
<name>A0A2G9TXC7_TELCI</name>
<keyword evidence="1" id="KW-1015">Disulfide bond</keyword>
<keyword evidence="4" id="KW-1185">Reference proteome</keyword>
<dbReference type="OrthoDB" id="9990982at2759"/>
<dbReference type="SUPFAM" id="SSF57424">
    <property type="entry name" value="LDL receptor-like module"/>
    <property type="match status" value="1"/>
</dbReference>
<gene>
    <name evidence="3" type="ORF">TELCIR_16354</name>
</gene>
<protein>
    <recommendedName>
        <fullName evidence="5">Low-density lipoprotein receptor domain class A</fullName>
    </recommendedName>
</protein>
<dbReference type="InterPro" id="IPR002172">
    <property type="entry name" value="LDrepeatLR_classA_rpt"/>
</dbReference>
<proteinExistence type="predicted"/>
<evidence type="ECO:0000256" key="1">
    <source>
        <dbReference type="ARBA" id="ARBA00023157"/>
    </source>
</evidence>
<comment type="caution">
    <text evidence="2">Lacks conserved residue(s) required for the propagation of feature annotation.</text>
</comment>
<dbReference type="InterPro" id="IPR036055">
    <property type="entry name" value="LDL_receptor-like_sf"/>
</dbReference>
<evidence type="ECO:0000313" key="3">
    <source>
        <dbReference type="EMBL" id="PIO62102.1"/>
    </source>
</evidence>
<reference evidence="3 4" key="1">
    <citation type="submission" date="2015-09" db="EMBL/GenBank/DDBJ databases">
        <title>Draft genome of the parasitic nematode Teladorsagia circumcincta isolate WARC Sus (inbred).</title>
        <authorList>
            <person name="Mitreva M."/>
        </authorList>
    </citation>
    <scope>NUCLEOTIDE SEQUENCE [LARGE SCALE GENOMIC DNA]</scope>
    <source>
        <strain evidence="3 4">S</strain>
    </source>
</reference>
<evidence type="ECO:0000313" key="4">
    <source>
        <dbReference type="Proteomes" id="UP000230423"/>
    </source>
</evidence>
<evidence type="ECO:0000256" key="2">
    <source>
        <dbReference type="PROSITE-ProRule" id="PRU00124"/>
    </source>
</evidence>
<feature type="non-terminal residue" evidence="3">
    <location>
        <position position="90"/>
    </location>
</feature>
<dbReference type="Gene3D" id="4.10.400.10">
    <property type="entry name" value="Low-density Lipoprotein Receptor"/>
    <property type="match status" value="1"/>
</dbReference>
<accession>A0A2G9TXC7</accession>
<evidence type="ECO:0008006" key="5">
    <source>
        <dbReference type="Google" id="ProtNLM"/>
    </source>
</evidence>
<organism evidence="3 4">
    <name type="scientific">Teladorsagia circumcincta</name>
    <name type="common">Brown stomach worm</name>
    <name type="synonym">Ostertagia circumcincta</name>
    <dbReference type="NCBI Taxonomy" id="45464"/>
    <lineage>
        <taxon>Eukaryota</taxon>
        <taxon>Metazoa</taxon>
        <taxon>Ecdysozoa</taxon>
        <taxon>Nematoda</taxon>
        <taxon>Chromadorea</taxon>
        <taxon>Rhabditida</taxon>
        <taxon>Rhabditina</taxon>
        <taxon>Rhabditomorpha</taxon>
        <taxon>Strongyloidea</taxon>
        <taxon>Trichostrongylidae</taxon>
        <taxon>Teladorsagia</taxon>
    </lineage>
</organism>
<dbReference type="AlphaFoldDB" id="A0A2G9TXC7"/>
<dbReference type="PROSITE" id="PS50068">
    <property type="entry name" value="LDLRA_2"/>
    <property type="match status" value="1"/>
</dbReference>
<dbReference type="SMART" id="SM00192">
    <property type="entry name" value="LDLa"/>
    <property type="match status" value="1"/>
</dbReference>
<sequence>MLLGASALSPALDEMQRAYGLCRRRRREQLPYVCYPVVHRWQYYKTSCARYEFACVKSGRCILAEKRCDGIVDDCGDGSNLDEIGCGRNT</sequence>
<dbReference type="EMBL" id="KZ352568">
    <property type="protein sequence ID" value="PIO62102.1"/>
    <property type="molecule type" value="Genomic_DNA"/>
</dbReference>
<dbReference type="CDD" id="cd00112">
    <property type="entry name" value="LDLa"/>
    <property type="match status" value="1"/>
</dbReference>
<dbReference type="Proteomes" id="UP000230423">
    <property type="component" value="Unassembled WGS sequence"/>
</dbReference>